<dbReference type="GO" id="GO:0005524">
    <property type="term" value="F:ATP binding"/>
    <property type="evidence" value="ECO:0007669"/>
    <property type="project" value="UniProtKB-KW"/>
</dbReference>
<evidence type="ECO:0000313" key="12">
    <source>
        <dbReference type="EMBL" id="KIV98882.1"/>
    </source>
</evidence>
<dbReference type="Gene3D" id="3.40.50.300">
    <property type="entry name" value="P-loop containing nucleotide triphosphate hydrolases"/>
    <property type="match status" value="1"/>
</dbReference>
<dbReference type="FunCoup" id="A0A0D1ZWL4">
    <property type="interactions" value="29"/>
</dbReference>
<evidence type="ECO:0000256" key="5">
    <source>
        <dbReference type="ARBA" id="ARBA00022840"/>
    </source>
</evidence>
<dbReference type="VEuPathDB" id="FungiDB:PV09_09372"/>
<organism evidence="12 13">
    <name type="scientific">Verruconis gallopava</name>
    <dbReference type="NCBI Taxonomy" id="253628"/>
    <lineage>
        <taxon>Eukaryota</taxon>
        <taxon>Fungi</taxon>
        <taxon>Dikarya</taxon>
        <taxon>Ascomycota</taxon>
        <taxon>Pezizomycotina</taxon>
        <taxon>Dothideomycetes</taxon>
        <taxon>Pleosporomycetidae</taxon>
        <taxon>Venturiales</taxon>
        <taxon>Sympoventuriaceae</taxon>
        <taxon>Verruconis</taxon>
    </lineage>
</organism>
<name>A0A0D1ZWL4_9PEZI</name>
<dbReference type="PANTHER" id="PTHR24221:SF503">
    <property type="entry name" value="MITOCHONDRIAL POTASSIUM CHANNEL ATP-BINDING SUBUNIT"/>
    <property type="match status" value="1"/>
</dbReference>
<evidence type="ECO:0000256" key="7">
    <source>
        <dbReference type="ARBA" id="ARBA00023136"/>
    </source>
</evidence>
<dbReference type="STRING" id="253628.A0A0D1ZWL4"/>
<evidence type="ECO:0000256" key="8">
    <source>
        <dbReference type="ARBA" id="ARBA00024363"/>
    </source>
</evidence>
<evidence type="ECO:0008006" key="14">
    <source>
        <dbReference type="Google" id="ProtNLM"/>
    </source>
</evidence>
<keyword evidence="3 9" id="KW-0812">Transmembrane</keyword>
<keyword evidence="5" id="KW-0067">ATP-binding</keyword>
<evidence type="ECO:0000256" key="1">
    <source>
        <dbReference type="ARBA" id="ARBA00004141"/>
    </source>
</evidence>
<gene>
    <name evidence="12" type="ORF">PV09_09372</name>
</gene>
<reference evidence="12 13" key="1">
    <citation type="submission" date="2015-01" db="EMBL/GenBank/DDBJ databases">
        <title>The Genome Sequence of Ochroconis gallopava CBS43764.</title>
        <authorList>
            <consortium name="The Broad Institute Genomics Platform"/>
            <person name="Cuomo C."/>
            <person name="de Hoog S."/>
            <person name="Gorbushina A."/>
            <person name="Stielow B."/>
            <person name="Teixiera M."/>
            <person name="Abouelleil A."/>
            <person name="Chapman S.B."/>
            <person name="Priest M."/>
            <person name="Young S.K."/>
            <person name="Wortman J."/>
            <person name="Nusbaum C."/>
            <person name="Birren B."/>
        </authorList>
    </citation>
    <scope>NUCLEOTIDE SEQUENCE [LARGE SCALE GENOMIC DNA]</scope>
    <source>
        <strain evidence="12 13">CBS 43764</strain>
    </source>
</reference>
<dbReference type="Pfam" id="PF00664">
    <property type="entry name" value="ABC_membrane"/>
    <property type="match status" value="1"/>
</dbReference>
<dbReference type="OrthoDB" id="6500128at2759"/>
<dbReference type="GeneID" id="27317345"/>
<protein>
    <recommendedName>
        <fullName evidence="14">ABC transporter domain-containing protein</fullName>
    </recommendedName>
</protein>
<keyword evidence="2" id="KW-0813">Transport</keyword>
<dbReference type="HOGENOM" id="CLU_000604_6_1_1"/>
<dbReference type="SMART" id="SM00382">
    <property type="entry name" value="AAA"/>
    <property type="match status" value="1"/>
</dbReference>
<evidence type="ECO:0000256" key="9">
    <source>
        <dbReference type="SAM" id="Phobius"/>
    </source>
</evidence>
<dbReference type="EMBL" id="KN847592">
    <property type="protein sequence ID" value="KIV98882.1"/>
    <property type="molecule type" value="Genomic_DNA"/>
</dbReference>
<evidence type="ECO:0000256" key="6">
    <source>
        <dbReference type="ARBA" id="ARBA00022989"/>
    </source>
</evidence>
<feature type="transmembrane region" description="Helical" evidence="9">
    <location>
        <begin position="392"/>
        <end position="412"/>
    </location>
</feature>
<feature type="transmembrane region" description="Helical" evidence="9">
    <location>
        <begin position="15"/>
        <end position="34"/>
    </location>
</feature>
<evidence type="ECO:0000259" key="10">
    <source>
        <dbReference type="PROSITE" id="PS50893"/>
    </source>
</evidence>
<comment type="similarity">
    <text evidence="8">Belongs to the ABC transporter superfamily. ABCB family. Heavy Metal importer (TC 3.A.1.210) subfamily.</text>
</comment>
<sequence length="837" mass="94933">MIAIGSSTEMTLKVLLYYLHPFLLLLSYFVPFTRHFDAPKEYQTRCTAVCLMFLMAFSYVTEVIIMLYRSATQKGWWPSKHVVLHPIASFLVWTTLELNSLGTSELLWPRYYRPWILSCLFEGIFSILAAVSFSHAQESRYNITLLAIQIFRVLCSIMLGLQTSFQTVEQPVQNNEESRRLLENDPTAQAGYGITTSTTTATERENGHTIARKYQRKRLEEQGWLAYIKEFRVFLPCLLPTGDVRGRLCMAFLILDLVINRFLRVLTPRQFGVVMDKLIAHKFDSACYEVAIWVLFSWLKNNSGPLGVIKNKALMEVQNFSYREVCQLAFTHVMALSMDFHCDKDSAEVIKAVEQGNSIGDLAKLLFLDIPPVFVDLVVAVCYITSLFDVYVAFATLVVGILYVCITIKLTNLTQPRRRIYKETCRAESNVVNESLRNWQTVSYFNRFAHEKQRYMRAVQDSVDAKRAYRDCMNSGNAVETLIMLLGLFSASLLAIRKISSGEASAGSFVTLGTFWATMTYPLEIIAWSHANITSIFIDAERLLQLLRTQPSISNLPGSDDLIAHFGKVEFCNVEFSYSSSGKKILNSISFEAIPGKMVAFVGETGAGKSTILKLLCRFYDPTGGSILIDNQDLRNVTLDSLRDALGVVPQDPCLFNQSILENIRYSRPDATDEQIFEACRRAAIHDNIMTFPDGYNTKVGERGVKLSGGELQRLAIARVLVKDPKIVILDEATSAMDSSTEARIQKAFDILRPGRTMFVVAHRLSTITNADVILFLKDGKIVERGTHDELIKNKGEYFKLWKIQDRRKWDKFAERYPETVNEAIGFPEYVTSQTFD</sequence>
<feature type="transmembrane region" description="Helical" evidence="9">
    <location>
        <begin position="46"/>
        <end position="67"/>
    </location>
</feature>
<dbReference type="CDD" id="cd18583">
    <property type="entry name" value="ABC_6TM_HMT1"/>
    <property type="match status" value="1"/>
</dbReference>
<feature type="domain" description="ABC transmembrane type-1" evidence="11">
    <location>
        <begin position="330"/>
        <end position="511"/>
    </location>
</feature>
<dbReference type="InterPro" id="IPR027417">
    <property type="entry name" value="P-loop_NTPase"/>
</dbReference>
<keyword evidence="4" id="KW-0547">Nucleotide-binding</keyword>
<dbReference type="InterPro" id="IPR036640">
    <property type="entry name" value="ABC1_TM_sf"/>
</dbReference>
<dbReference type="Pfam" id="PF00005">
    <property type="entry name" value="ABC_tran"/>
    <property type="match status" value="1"/>
</dbReference>
<dbReference type="RefSeq" id="XP_016208752.1">
    <property type="nucleotide sequence ID" value="XM_016363425.1"/>
</dbReference>
<dbReference type="SUPFAM" id="SSF52540">
    <property type="entry name" value="P-loop containing nucleoside triphosphate hydrolases"/>
    <property type="match status" value="1"/>
</dbReference>
<dbReference type="FunFam" id="3.40.50.300:FF:000287">
    <property type="entry name" value="Multidrug ABC transporter ATP-binding protein"/>
    <property type="match status" value="1"/>
</dbReference>
<feature type="transmembrane region" description="Helical" evidence="9">
    <location>
        <begin position="115"/>
        <end position="135"/>
    </location>
</feature>
<evidence type="ECO:0000256" key="4">
    <source>
        <dbReference type="ARBA" id="ARBA00022741"/>
    </source>
</evidence>
<accession>A0A0D1ZWL4</accession>
<comment type="subcellular location">
    <subcellularLocation>
        <location evidence="1">Membrane</location>
        <topology evidence="1">Multi-pass membrane protein</topology>
    </subcellularLocation>
</comment>
<dbReference type="InterPro" id="IPR011527">
    <property type="entry name" value="ABC1_TM_dom"/>
</dbReference>
<dbReference type="GO" id="GO:0140359">
    <property type="term" value="F:ABC-type transporter activity"/>
    <property type="evidence" value="ECO:0007669"/>
    <property type="project" value="InterPro"/>
</dbReference>
<dbReference type="InParanoid" id="A0A0D1ZWL4"/>
<dbReference type="Proteomes" id="UP000053259">
    <property type="component" value="Unassembled WGS sequence"/>
</dbReference>
<feature type="domain" description="ABC transporter" evidence="10">
    <location>
        <begin position="569"/>
        <end position="804"/>
    </location>
</feature>
<dbReference type="Gene3D" id="1.20.1560.10">
    <property type="entry name" value="ABC transporter type 1, transmembrane domain"/>
    <property type="match status" value="1"/>
</dbReference>
<dbReference type="InterPro" id="IPR003439">
    <property type="entry name" value="ABC_transporter-like_ATP-bd"/>
</dbReference>
<keyword evidence="13" id="KW-1185">Reference proteome</keyword>
<dbReference type="PANTHER" id="PTHR24221">
    <property type="entry name" value="ATP-BINDING CASSETTE SUB-FAMILY B"/>
    <property type="match status" value="1"/>
</dbReference>
<dbReference type="AlphaFoldDB" id="A0A0D1ZWL4"/>
<feature type="transmembrane region" description="Helical" evidence="9">
    <location>
        <begin position="365"/>
        <end position="386"/>
    </location>
</feature>
<feature type="transmembrane region" description="Helical" evidence="9">
    <location>
        <begin position="476"/>
        <end position="496"/>
    </location>
</feature>
<dbReference type="InterPro" id="IPR017871">
    <property type="entry name" value="ABC_transporter-like_CS"/>
</dbReference>
<evidence type="ECO:0000256" key="2">
    <source>
        <dbReference type="ARBA" id="ARBA00022448"/>
    </source>
</evidence>
<evidence type="ECO:0000313" key="13">
    <source>
        <dbReference type="Proteomes" id="UP000053259"/>
    </source>
</evidence>
<keyword evidence="7 9" id="KW-0472">Membrane</keyword>
<keyword evidence="6 9" id="KW-1133">Transmembrane helix</keyword>
<dbReference type="PROSITE" id="PS50893">
    <property type="entry name" value="ABC_TRANSPORTER_2"/>
    <property type="match status" value="1"/>
</dbReference>
<dbReference type="GO" id="GO:0016020">
    <property type="term" value="C:membrane"/>
    <property type="evidence" value="ECO:0007669"/>
    <property type="project" value="UniProtKB-SubCell"/>
</dbReference>
<dbReference type="PROSITE" id="PS50929">
    <property type="entry name" value="ABC_TM1F"/>
    <property type="match status" value="1"/>
</dbReference>
<dbReference type="InterPro" id="IPR039421">
    <property type="entry name" value="Type_1_exporter"/>
</dbReference>
<evidence type="ECO:0000256" key="3">
    <source>
        <dbReference type="ARBA" id="ARBA00022692"/>
    </source>
</evidence>
<dbReference type="PROSITE" id="PS00211">
    <property type="entry name" value="ABC_TRANSPORTER_1"/>
    <property type="match status" value="1"/>
</dbReference>
<proteinExistence type="inferred from homology"/>
<dbReference type="InterPro" id="IPR003593">
    <property type="entry name" value="AAA+_ATPase"/>
</dbReference>
<dbReference type="SUPFAM" id="SSF90123">
    <property type="entry name" value="ABC transporter transmembrane region"/>
    <property type="match status" value="1"/>
</dbReference>
<dbReference type="GO" id="GO:0016887">
    <property type="term" value="F:ATP hydrolysis activity"/>
    <property type="evidence" value="ECO:0007669"/>
    <property type="project" value="InterPro"/>
</dbReference>
<evidence type="ECO:0000259" key="11">
    <source>
        <dbReference type="PROSITE" id="PS50929"/>
    </source>
</evidence>